<dbReference type="Gene3D" id="3.40.50.2300">
    <property type="match status" value="1"/>
</dbReference>
<dbReference type="InterPro" id="IPR011006">
    <property type="entry name" value="CheY-like_superfamily"/>
</dbReference>
<dbReference type="InterPro" id="IPR052048">
    <property type="entry name" value="ST_Response_Regulator"/>
</dbReference>
<dbReference type="PANTHER" id="PTHR43228:SF1">
    <property type="entry name" value="TWO-COMPONENT RESPONSE REGULATOR ARR22"/>
    <property type="match status" value="1"/>
</dbReference>
<protein>
    <submittedName>
        <fullName evidence="3">Response regulator transcription factor</fullName>
    </submittedName>
</protein>
<accession>A0ABY4EIN7</accession>
<evidence type="ECO:0000313" key="3">
    <source>
        <dbReference type="EMBL" id="UOQ43918.1"/>
    </source>
</evidence>
<dbReference type="Pfam" id="PF00072">
    <property type="entry name" value="Response_reg"/>
    <property type="match status" value="1"/>
</dbReference>
<evidence type="ECO:0000256" key="1">
    <source>
        <dbReference type="PROSITE-ProRule" id="PRU00169"/>
    </source>
</evidence>
<dbReference type="InterPro" id="IPR001789">
    <property type="entry name" value="Sig_transdc_resp-reg_receiver"/>
</dbReference>
<evidence type="ECO:0000259" key="2">
    <source>
        <dbReference type="PROSITE" id="PS50110"/>
    </source>
</evidence>
<name>A0ABY4EIN7_9BACI</name>
<dbReference type="PROSITE" id="PS50110">
    <property type="entry name" value="RESPONSE_REGULATORY"/>
    <property type="match status" value="1"/>
</dbReference>
<dbReference type="SUPFAM" id="SSF52172">
    <property type="entry name" value="CheY-like"/>
    <property type="match status" value="1"/>
</dbReference>
<sequence length="278" mass="32005">MAQKENVGSRIIQTFNHFIQNYQANSVSCGVIICRADLNQGWVDKLKNHLEQEEQEVKVQVSYDRAEGMAGIILDGCSLGFTHYYSLHVKEYLENHDKLRGPILVNSFTKSREQSEQMLFSMIWELVESKATQHDIRIYSSQSGTEDWKPSILLVDSDDSIHQLLKSYFQRKGYIIHTAVDGKEGIEKYEQILPDLVITEINLSALNGYQFINQIRNIDTYTKGSSEIMVLTNKQLEHDIKRTFEYGVSEYITKPFSLIELEARIKKVLENKAEAVSE</sequence>
<dbReference type="SMART" id="SM00448">
    <property type="entry name" value="REC"/>
    <property type="match status" value="1"/>
</dbReference>
<proteinExistence type="predicted"/>
<reference evidence="3 4" key="1">
    <citation type="submission" date="2022-04" db="EMBL/GenBank/DDBJ databases">
        <title>Halobacillus sp. isolated from saltern.</title>
        <authorList>
            <person name="Won M."/>
            <person name="Lee C.-M."/>
            <person name="Woen H.-Y."/>
            <person name="Kwon S.-W."/>
        </authorList>
    </citation>
    <scope>NUCLEOTIDE SEQUENCE [LARGE SCALE GENOMIC DNA]</scope>
    <source>
        <strain evidence="3 4">SSBR10-3</strain>
    </source>
</reference>
<feature type="domain" description="Response regulatory" evidence="2">
    <location>
        <begin position="151"/>
        <end position="269"/>
    </location>
</feature>
<gene>
    <name evidence="3" type="ORF">MUN89_18930</name>
</gene>
<comment type="caution">
    <text evidence="1">Lacks conserved residue(s) required for the propagation of feature annotation.</text>
</comment>
<dbReference type="Proteomes" id="UP000831787">
    <property type="component" value="Chromosome"/>
</dbReference>
<dbReference type="PANTHER" id="PTHR43228">
    <property type="entry name" value="TWO-COMPONENT RESPONSE REGULATOR"/>
    <property type="match status" value="1"/>
</dbReference>
<dbReference type="CDD" id="cd17574">
    <property type="entry name" value="REC_OmpR"/>
    <property type="match status" value="1"/>
</dbReference>
<evidence type="ECO:0000313" key="4">
    <source>
        <dbReference type="Proteomes" id="UP000831787"/>
    </source>
</evidence>
<dbReference type="EMBL" id="CP095073">
    <property type="protein sequence ID" value="UOQ43918.1"/>
    <property type="molecule type" value="Genomic_DNA"/>
</dbReference>
<organism evidence="3 4">
    <name type="scientific">Halobacillus salinarum</name>
    <dbReference type="NCBI Taxonomy" id="2932257"/>
    <lineage>
        <taxon>Bacteria</taxon>
        <taxon>Bacillati</taxon>
        <taxon>Bacillota</taxon>
        <taxon>Bacilli</taxon>
        <taxon>Bacillales</taxon>
        <taxon>Bacillaceae</taxon>
        <taxon>Halobacillus</taxon>
    </lineage>
</organism>
<keyword evidence="4" id="KW-1185">Reference proteome</keyword>
<dbReference type="RefSeq" id="WP_244709455.1">
    <property type="nucleotide sequence ID" value="NZ_CP095073.1"/>
</dbReference>